<proteinExistence type="predicted"/>
<dbReference type="Proteomes" id="UP000586042">
    <property type="component" value="Unassembled WGS sequence"/>
</dbReference>
<dbReference type="RefSeq" id="WP_175590977.1">
    <property type="nucleotide sequence ID" value="NZ_JABWGN010000007.1"/>
</dbReference>
<dbReference type="EMBL" id="JABWGN010000007">
    <property type="protein sequence ID" value="NUW33521.1"/>
    <property type="molecule type" value="Genomic_DNA"/>
</dbReference>
<name>A0A7Y6I8I8_9ACTN</name>
<dbReference type="AlphaFoldDB" id="A0A7Y6I8I8"/>
<keyword evidence="2" id="KW-1185">Reference proteome</keyword>
<sequence length="148" mass="16023">MMEAFLVLADSGNTDQTSGKVHLLGAGWSLTGPVVPPSALAGFLRIPWHDVEDDFAFHLRLVDDERHPVEVPLADGTTKPIGFEGGLDVGYSRPHEDVARRIPMNLSFSVNIPPLPLVPGSVYEWILDVGDVEVASVRFCVRPEAAPA</sequence>
<accession>A0A7Y6I8I8</accession>
<gene>
    <name evidence="1" type="ORF">HTZ77_19095</name>
</gene>
<evidence type="ECO:0000313" key="2">
    <source>
        <dbReference type="Proteomes" id="UP000586042"/>
    </source>
</evidence>
<comment type="caution">
    <text evidence="1">The sequence shown here is derived from an EMBL/GenBank/DDBJ whole genome shotgun (WGS) entry which is preliminary data.</text>
</comment>
<reference evidence="1 2" key="1">
    <citation type="submission" date="2020-06" db="EMBL/GenBank/DDBJ databases">
        <title>Nonomuraea sp. SMC257, a novel actinomycete isolated from soil.</title>
        <authorList>
            <person name="Chanama M."/>
        </authorList>
    </citation>
    <scope>NUCLEOTIDE SEQUENCE [LARGE SCALE GENOMIC DNA]</scope>
    <source>
        <strain evidence="1 2">SMC257</strain>
    </source>
</reference>
<protein>
    <submittedName>
        <fullName evidence="1">Uncharacterized protein</fullName>
    </submittedName>
</protein>
<organism evidence="1 2">
    <name type="scientific">Nonomuraea montanisoli</name>
    <dbReference type="NCBI Taxonomy" id="2741721"/>
    <lineage>
        <taxon>Bacteria</taxon>
        <taxon>Bacillati</taxon>
        <taxon>Actinomycetota</taxon>
        <taxon>Actinomycetes</taxon>
        <taxon>Streptosporangiales</taxon>
        <taxon>Streptosporangiaceae</taxon>
        <taxon>Nonomuraea</taxon>
    </lineage>
</organism>
<evidence type="ECO:0000313" key="1">
    <source>
        <dbReference type="EMBL" id="NUW33521.1"/>
    </source>
</evidence>